<dbReference type="AlphaFoldDB" id="A0A084UAR6"/>
<evidence type="ECO:0000256" key="1">
    <source>
        <dbReference type="SAM" id="MobiDB-lite"/>
    </source>
</evidence>
<evidence type="ECO:0000313" key="2">
    <source>
        <dbReference type="EMBL" id="KFB10052.1"/>
    </source>
</evidence>
<feature type="compositionally biased region" description="Basic and acidic residues" evidence="1">
    <location>
        <begin position="28"/>
        <end position="39"/>
    </location>
</feature>
<accession>A0A084UAR6</accession>
<gene>
    <name evidence="2" type="ORF">EL18_01080</name>
</gene>
<dbReference type="EMBL" id="JMQM01000001">
    <property type="protein sequence ID" value="KFB10052.1"/>
    <property type="molecule type" value="Genomic_DNA"/>
</dbReference>
<feature type="compositionally biased region" description="Basic and acidic residues" evidence="1">
    <location>
        <begin position="47"/>
        <end position="58"/>
    </location>
</feature>
<name>A0A084UAR6_9HYPH</name>
<dbReference type="RefSeq" id="WP_200875500.1">
    <property type="nucleotide sequence ID" value="NZ_JMQM01000001.1"/>
</dbReference>
<keyword evidence="3" id="KW-1185">Reference proteome</keyword>
<protein>
    <submittedName>
        <fullName evidence="2">Uncharacterized protein</fullName>
    </submittedName>
</protein>
<feature type="compositionally biased region" description="Basic and acidic residues" evidence="1">
    <location>
        <begin position="1"/>
        <end position="12"/>
    </location>
</feature>
<dbReference type="PATRIC" id="fig|472175.3.peg.1089"/>
<evidence type="ECO:0000313" key="3">
    <source>
        <dbReference type="Proteomes" id="UP000053675"/>
    </source>
</evidence>
<organism evidence="2 3">
    <name type="scientific">Nitratireductor basaltis</name>
    <dbReference type="NCBI Taxonomy" id="472175"/>
    <lineage>
        <taxon>Bacteria</taxon>
        <taxon>Pseudomonadati</taxon>
        <taxon>Pseudomonadota</taxon>
        <taxon>Alphaproteobacteria</taxon>
        <taxon>Hyphomicrobiales</taxon>
        <taxon>Phyllobacteriaceae</taxon>
        <taxon>Nitratireductor</taxon>
    </lineage>
</organism>
<reference evidence="2 3" key="1">
    <citation type="submission" date="2014-05" db="EMBL/GenBank/DDBJ databases">
        <title>Draft Genome Sequence of Nitratireductor basaltis Strain UMTGB225, A Marine Bacterium Isolated from Green Barrel Tunicate.</title>
        <authorList>
            <person name="Gan H.Y."/>
        </authorList>
    </citation>
    <scope>NUCLEOTIDE SEQUENCE [LARGE SCALE GENOMIC DNA]</scope>
    <source>
        <strain evidence="2 3">UMTGB225</strain>
    </source>
</reference>
<sequence>MIERHDEMDRNRPKPKSGLNGKTPAEGPHARSDLQDTEKTPGTGALPDRKSEVDVGPD</sequence>
<proteinExistence type="predicted"/>
<feature type="region of interest" description="Disordered" evidence="1">
    <location>
        <begin position="1"/>
        <end position="58"/>
    </location>
</feature>
<dbReference type="STRING" id="472175.EL18_01080"/>
<comment type="caution">
    <text evidence="2">The sequence shown here is derived from an EMBL/GenBank/DDBJ whole genome shotgun (WGS) entry which is preliminary data.</text>
</comment>
<dbReference type="Proteomes" id="UP000053675">
    <property type="component" value="Unassembled WGS sequence"/>
</dbReference>